<feature type="region of interest" description="Disordered" evidence="1">
    <location>
        <begin position="182"/>
        <end position="204"/>
    </location>
</feature>
<dbReference type="EMBL" id="JARAKH010000012">
    <property type="protein sequence ID" value="KAK8398027.1"/>
    <property type="molecule type" value="Genomic_DNA"/>
</dbReference>
<proteinExistence type="predicted"/>
<reference evidence="2 3" key="1">
    <citation type="submission" date="2023-03" db="EMBL/GenBank/DDBJ databases">
        <title>High-quality genome of Scylla paramamosain provides insights in environmental adaptation.</title>
        <authorList>
            <person name="Zhang L."/>
        </authorList>
    </citation>
    <scope>NUCLEOTIDE SEQUENCE [LARGE SCALE GENOMIC DNA]</scope>
    <source>
        <strain evidence="2">LZ_2023a</strain>
        <tissue evidence="2">Muscle</tissue>
    </source>
</reference>
<feature type="compositionally biased region" description="Acidic residues" evidence="1">
    <location>
        <begin position="195"/>
        <end position="204"/>
    </location>
</feature>
<name>A0AAW0UIK6_SCYPA</name>
<protein>
    <submittedName>
        <fullName evidence="2">Uncharacterized protein</fullName>
    </submittedName>
</protein>
<evidence type="ECO:0000313" key="3">
    <source>
        <dbReference type="Proteomes" id="UP001487740"/>
    </source>
</evidence>
<dbReference type="Proteomes" id="UP001487740">
    <property type="component" value="Unassembled WGS sequence"/>
</dbReference>
<evidence type="ECO:0000256" key="1">
    <source>
        <dbReference type="SAM" id="MobiDB-lite"/>
    </source>
</evidence>
<accession>A0AAW0UIK6</accession>
<evidence type="ECO:0000313" key="2">
    <source>
        <dbReference type="EMBL" id="KAK8398027.1"/>
    </source>
</evidence>
<keyword evidence="3" id="KW-1185">Reference proteome</keyword>
<gene>
    <name evidence="2" type="ORF">O3P69_003737</name>
</gene>
<organism evidence="2 3">
    <name type="scientific">Scylla paramamosain</name>
    <name type="common">Mud crab</name>
    <dbReference type="NCBI Taxonomy" id="85552"/>
    <lineage>
        <taxon>Eukaryota</taxon>
        <taxon>Metazoa</taxon>
        <taxon>Ecdysozoa</taxon>
        <taxon>Arthropoda</taxon>
        <taxon>Crustacea</taxon>
        <taxon>Multicrustacea</taxon>
        <taxon>Malacostraca</taxon>
        <taxon>Eumalacostraca</taxon>
        <taxon>Eucarida</taxon>
        <taxon>Decapoda</taxon>
        <taxon>Pleocyemata</taxon>
        <taxon>Brachyura</taxon>
        <taxon>Eubrachyura</taxon>
        <taxon>Portunoidea</taxon>
        <taxon>Portunidae</taxon>
        <taxon>Portuninae</taxon>
        <taxon>Scylla</taxon>
    </lineage>
</organism>
<sequence>MERESVAKGRDGKGTAGGRPECPPACLPCLPQLSAISECQGSEAEGEAVYPSSFFLLTTVLSHTTTPCLVPSRLSHQDKVSSPYHSITSPSLYRVTTISTVIPQRPSPSPHYVIALITTMHHTPAANRETEWWRRPGVAELSAALTILAADPHTSSRCLRATGTVIAALYSIKEMLACGATHRTPSGPEMLKGDPEEEDEGYAI</sequence>
<dbReference type="AlphaFoldDB" id="A0AAW0UIK6"/>
<comment type="caution">
    <text evidence="2">The sequence shown here is derived from an EMBL/GenBank/DDBJ whole genome shotgun (WGS) entry which is preliminary data.</text>
</comment>